<gene>
    <name evidence="2" type="ORF">GA0070607_2772</name>
</gene>
<proteinExistence type="predicted"/>
<dbReference type="RefSeq" id="WP_157743150.1">
    <property type="nucleotide sequence ID" value="NZ_LT607412.1"/>
</dbReference>
<keyword evidence="3" id="KW-1185">Reference proteome</keyword>
<feature type="compositionally biased region" description="Polar residues" evidence="1">
    <location>
        <begin position="33"/>
        <end position="46"/>
    </location>
</feature>
<dbReference type="Proteomes" id="UP000198243">
    <property type="component" value="Chromosome I"/>
</dbReference>
<accession>A0A1C4VWN1</accession>
<evidence type="ECO:0000256" key="1">
    <source>
        <dbReference type="SAM" id="MobiDB-lite"/>
    </source>
</evidence>
<reference evidence="3" key="1">
    <citation type="submission" date="2016-06" db="EMBL/GenBank/DDBJ databases">
        <authorList>
            <person name="Varghese N."/>
            <person name="Submissions Spin"/>
        </authorList>
    </citation>
    <scope>NUCLEOTIDE SEQUENCE [LARGE SCALE GENOMIC DNA]</scope>
    <source>
        <strain evidence="3">DSM 44875</strain>
    </source>
</reference>
<feature type="region of interest" description="Disordered" evidence="1">
    <location>
        <begin position="33"/>
        <end position="52"/>
    </location>
</feature>
<sequence>MPKPLTLMLAAVVGAVLAVVALGAMTQQLVVSSGTAASTSEDNGNPQHYGVR</sequence>
<protein>
    <recommendedName>
        <fullName evidence="4">DUF2613 domain-containing protein</fullName>
    </recommendedName>
</protein>
<name>A0A1C4VWN1_9ACTN</name>
<evidence type="ECO:0000313" key="2">
    <source>
        <dbReference type="EMBL" id="SCE88383.1"/>
    </source>
</evidence>
<dbReference type="EMBL" id="LT607412">
    <property type="protein sequence ID" value="SCE88383.1"/>
    <property type="molecule type" value="Genomic_DNA"/>
</dbReference>
<evidence type="ECO:0000313" key="3">
    <source>
        <dbReference type="Proteomes" id="UP000198243"/>
    </source>
</evidence>
<evidence type="ECO:0008006" key="4">
    <source>
        <dbReference type="Google" id="ProtNLM"/>
    </source>
</evidence>
<organism evidence="2 3">
    <name type="scientific">Micromonospora coriariae</name>
    <dbReference type="NCBI Taxonomy" id="285665"/>
    <lineage>
        <taxon>Bacteria</taxon>
        <taxon>Bacillati</taxon>
        <taxon>Actinomycetota</taxon>
        <taxon>Actinomycetes</taxon>
        <taxon>Micromonosporales</taxon>
        <taxon>Micromonosporaceae</taxon>
        <taxon>Micromonospora</taxon>
    </lineage>
</organism>
<dbReference type="AlphaFoldDB" id="A0A1C4VWN1"/>